<evidence type="ECO:0000313" key="2">
    <source>
        <dbReference type="Proteomes" id="UP000464178"/>
    </source>
</evidence>
<name>A0A6P2CYZ5_9BACT</name>
<dbReference type="EMBL" id="LR593886">
    <property type="protein sequence ID" value="VTR94358.1"/>
    <property type="molecule type" value="Genomic_DNA"/>
</dbReference>
<dbReference type="KEGG" id="gms:SOIL9_33560"/>
<sequence>MTEEEWLHCDWPNEMVYFIRHRASERKKRLIGCACCRRLWPLLPDGYKARVELGEAVADGVATDQARMDAVLAINGDDPLTLAVTTALMYSGYDAADAWCFAADAVGAEQRDGELLAQTSILRDLFGNPFRPVLFSPHWRTAIAVSLAQRMYESRDYAAMPLLGDALQGAGCNDDDVLNHCRGTGPHIRGCWVVDAVLGKE</sequence>
<protein>
    <recommendedName>
        <fullName evidence="3">SMI1/KNR4 family protein</fullName>
    </recommendedName>
</protein>
<proteinExistence type="predicted"/>
<evidence type="ECO:0000313" key="1">
    <source>
        <dbReference type="EMBL" id="VTR94358.1"/>
    </source>
</evidence>
<organism evidence="1 2">
    <name type="scientific">Gemmata massiliana</name>
    <dbReference type="NCBI Taxonomy" id="1210884"/>
    <lineage>
        <taxon>Bacteria</taxon>
        <taxon>Pseudomonadati</taxon>
        <taxon>Planctomycetota</taxon>
        <taxon>Planctomycetia</taxon>
        <taxon>Gemmatales</taxon>
        <taxon>Gemmataceae</taxon>
        <taxon>Gemmata</taxon>
    </lineage>
</organism>
<keyword evidence="2" id="KW-1185">Reference proteome</keyword>
<dbReference type="Proteomes" id="UP000464178">
    <property type="component" value="Chromosome"/>
</dbReference>
<evidence type="ECO:0008006" key="3">
    <source>
        <dbReference type="Google" id="ProtNLM"/>
    </source>
</evidence>
<gene>
    <name evidence="1" type="ORF">SOIL9_33560</name>
</gene>
<dbReference type="AlphaFoldDB" id="A0A6P2CYZ5"/>
<accession>A0A6P2CYZ5</accession>
<reference evidence="1 2" key="1">
    <citation type="submission" date="2019-05" db="EMBL/GenBank/DDBJ databases">
        <authorList>
            <consortium name="Science for Life Laboratories"/>
        </authorList>
    </citation>
    <scope>NUCLEOTIDE SEQUENCE [LARGE SCALE GENOMIC DNA]</scope>
    <source>
        <strain evidence="1">Soil9</strain>
    </source>
</reference>